<evidence type="ECO:0000313" key="6">
    <source>
        <dbReference type="Proteomes" id="UP000033048"/>
    </source>
</evidence>
<evidence type="ECO:0000256" key="3">
    <source>
        <dbReference type="ARBA" id="ARBA00022840"/>
    </source>
</evidence>
<evidence type="ECO:0000313" key="5">
    <source>
        <dbReference type="EMBL" id="AKB84446.1"/>
    </source>
</evidence>
<dbReference type="SMART" id="SM00382">
    <property type="entry name" value="AAA"/>
    <property type="match status" value="1"/>
</dbReference>
<gene>
    <name evidence="5" type="ORF">MCMEM_0393</name>
</gene>
<keyword evidence="2" id="KW-0547">Nucleotide-binding</keyword>
<dbReference type="Proteomes" id="UP000033048">
    <property type="component" value="Chromosome"/>
</dbReference>
<dbReference type="GO" id="GO:0005524">
    <property type="term" value="F:ATP binding"/>
    <property type="evidence" value="ECO:0007669"/>
    <property type="project" value="UniProtKB-KW"/>
</dbReference>
<keyword evidence="1" id="KW-0813">Transport</keyword>
<dbReference type="PATRIC" id="fig|1434104.5.peg.419"/>
<dbReference type="Pfam" id="PF00005">
    <property type="entry name" value="ABC_tran"/>
    <property type="match status" value="1"/>
</dbReference>
<reference evidence="5 6" key="1">
    <citation type="submission" date="2014-07" db="EMBL/GenBank/DDBJ databases">
        <title>Methanogenic archaea and the global carbon cycle.</title>
        <authorList>
            <person name="Henriksen J.R."/>
            <person name="Luke J."/>
            <person name="Reinhart S."/>
            <person name="Benedict M.N."/>
            <person name="Youngblut N.D."/>
            <person name="Metcalf M.E."/>
            <person name="Whitaker R.J."/>
            <person name="Metcalf W.W."/>
        </authorList>
    </citation>
    <scope>NUCLEOTIDE SEQUENCE [LARGE SCALE GENOMIC DNA]</scope>
    <source>
        <strain evidence="5 6">MM1</strain>
    </source>
</reference>
<dbReference type="RefSeq" id="WP_231622098.1">
    <property type="nucleotide sequence ID" value="NZ_CP009518.1"/>
</dbReference>
<dbReference type="InterPro" id="IPR050153">
    <property type="entry name" value="Metal_Ion_Import_ABC"/>
</dbReference>
<dbReference type="KEGG" id="mmet:MCMEM_0393"/>
<dbReference type="InterPro" id="IPR003593">
    <property type="entry name" value="AAA+_ATPase"/>
</dbReference>
<name>A0A0E3SPF2_METMT</name>
<dbReference type="InterPro" id="IPR003439">
    <property type="entry name" value="ABC_transporter-like_ATP-bd"/>
</dbReference>
<evidence type="ECO:0000256" key="1">
    <source>
        <dbReference type="ARBA" id="ARBA00022448"/>
    </source>
</evidence>
<protein>
    <submittedName>
        <fullName evidence="5">ABC transporter, ATP-binding protein</fullName>
    </submittedName>
</protein>
<accession>A0A0E3SPF2</accession>
<dbReference type="HOGENOM" id="CLU_000604_1_11_2"/>
<dbReference type="EMBL" id="CP009518">
    <property type="protein sequence ID" value="AKB84446.1"/>
    <property type="molecule type" value="Genomic_DNA"/>
</dbReference>
<dbReference type="AlphaFoldDB" id="A0A0E3SPF2"/>
<dbReference type="PROSITE" id="PS50893">
    <property type="entry name" value="ABC_TRANSPORTER_2"/>
    <property type="match status" value="1"/>
</dbReference>
<keyword evidence="3 5" id="KW-0067">ATP-binding</keyword>
<dbReference type="InterPro" id="IPR027417">
    <property type="entry name" value="P-loop_NTPase"/>
</dbReference>
<proteinExistence type="predicted"/>
<organism evidence="5 6">
    <name type="scientific">Methanococcoides methylutens MM1</name>
    <dbReference type="NCBI Taxonomy" id="1434104"/>
    <lineage>
        <taxon>Archaea</taxon>
        <taxon>Methanobacteriati</taxon>
        <taxon>Methanobacteriota</taxon>
        <taxon>Stenosarchaea group</taxon>
        <taxon>Methanomicrobia</taxon>
        <taxon>Methanosarcinales</taxon>
        <taxon>Methanosarcinaceae</taxon>
        <taxon>Methanococcoides</taxon>
    </lineage>
</organism>
<evidence type="ECO:0000256" key="2">
    <source>
        <dbReference type="ARBA" id="ARBA00022741"/>
    </source>
</evidence>
<dbReference type="Gene3D" id="3.40.50.300">
    <property type="entry name" value="P-loop containing nucleotide triphosphate hydrolases"/>
    <property type="match status" value="1"/>
</dbReference>
<feature type="domain" description="ABC transporter" evidence="4">
    <location>
        <begin position="9"/>
        <end position="250"/>
    </location>
</feature>
<sequence length="269" mass="30198">MSSDTKPLLEYHNVTVRKKERNVLDSISLNIDVGENVAIIGPNGSGKSSLIKTITRDYYPLADCEDLVFRIMGKDVWDLFEMRHFLGLVSYDLQEEYERNVSGLDAVISGFFSSIGLYPNHRISPEMKEKALGLLELLGISHLSEKKMSEMSTGEARRVLIARALVHDPQTLVLDEPSNSLDMSSRHVFRETLRKIASAGKSIILVTHDLDDVIPEVGRVVLLKEGQIFLEGPKEDILTAGNLSELFDMDVEVACEKGYYRTWIDPLSL</sequence>
<keyword evidence="6" id="KW-1185">Reference proteome</keyword>
<evidence type="ECO:0000259" key="4">
    <source>
        <dbReference type="PROSITE" id="PS50893"/>
    </source>
</evidence>
<dbReference type="GO" id="GO:0016887">
    <property type="term" value="F:ATP hydrolysis activity"/>
    <property type="evidence" value="ECO:0007669"/>
    <property type="project" value="InterPro"/>
</dbReference>
<dbReference type="SUPFAM" id="SSF52540">
    <property type="entry name" value="P-loop containing nucleoside triphosphate hydrolases"/>
    <property type="match status" value="1"/>
</dbReference>
<dbReference type="GeneID" id="24892875"/>
<dbReference type="PANTHER" id="PTHR42734">
    <property type="entry name" value="METAL TRANSPORT SYSTEM ATP-BINDING PROTEIN TM_0124-RELATED"/>
    <property type="match status" value="1"/>
</dbReference>
<dbReference type="STRING" id="1434104.MCMEM_0393"/>